<organism evidence="1 2">
    <name type="scientific">Roseovarius marisflavi</name>
    <dbReference type="NCBI Taxonomy" id="1054996"/>
    <lineage>
        <taxon>Bacteria</taxon>
        <taxon>Pseudomonadati</taxon>
        <taxon>Pseudomonadota</taxon>
        <taxon>Alphaproteobacteria</taxon>
        <taxon>Rhodobacterales</taxon>
        <taxon>Roseobacteraceae</taxon>
        <taxon>Roseovarius</taxon>
    </lineage>
</organism>
<keyword evidence="2" id="KW-1185">Reference proteome</keyword>
<dbReference type="AlphaFoldDB" id="A0A1M7APL2"/>
<evidence type="ECO:0000313" key="1">
    <source>
        <dbReference type="EMBL" id="SHL44349.1"/>
    </source>
</evidence>
<name>A0A1M7APL2_9RHOB</name>
<accession>A0A1M7APL2</accession>
<evidence type="ECO:0008006" key="3">
    <source>
        <dbReference type="Google" id="ProtNLM"/>
    </source>
</evidence>
<dbReference type="Proteomes" id="UP000184191">
    <property type="component" value="Unassembled WGS sequence"/>
</dbReference>
<protein>
    <recommendedName>
        <fullName evidence="3">DUF4399 domain-containing protein</fullName>
    </recommendedName>
</protein>
<sequence>MPKTFAFLLIGLFFGVGFGFLLAATTGAELTGHDHAEVDALHDHTAHDHGADGPDHSKLTDVTSPAPQIRLSLHPDGPQSRNLHIEISHFTFAPEAVNGPHVPGQGHAHIYLNGMKIARTYGPWFQLDALPPGRHDIRVTLNANDHSQLADQGSPIEAHAELVIE</sequence>
<dbReference type="RefSeq" id="WP_073198545.1">
    <property type="nucleotide sequence ID" value="NZ_FRBN01000014.1"/>
</dbReference>
<proteinExistence type="predicted"/>
<dbReference type="OrthoDB" id="6385276at2"/>
<evidence type="ECO:0000313" key="2">
    <source>
        <dbReference type="Proteomes" id="UP000184191"/>
    </source>
</evidence>
<dbReference type="STRING" id="1054996.SAMN05444414_11458"/>
<reference evidence="2" key="1">
    <citation type="submission" date="2016-11" db="EMBL/GenBank/DDBJ databases">
        <authorList>
            <person name="Varghese N."/>
            <person name="Submissions S."/>
        </authorList>
    </citation>
    <scope>NUCLEOTIDE SEQUENCE [LARGE SCALE GENOMIC DNA]</scope>
    <source>
        <strain evidence="2">DSM 29327</strain>
    </source>
</reference>
<gene>
    <name evidence="1" type="ORF">SAMN05444414_11458</name>
</gene>
<dbReference type="EMBL" id="FRBN01000014">
    <property type="protein sequence ID" value="SHL44349.1"/>
    <property type="molecule type" value="Genomic_DNA"/>
</dbReference>